<accession>A0A418WS56</accession>
<dbReference type="EMBL" id="QYUM01000002">
    <property type="protein sequence ID" value="RJF94093.1"/>
    <property type="molecule type" value="Genomic_DNA"/>
</dbReference>
<keyword evidence="2" id="KW-1185">Reference proteome</keyword>
<comment type="caution">
    <text evidence="1">The sequence shown here is derived from an EMBL/GenBank/DDBJ whole genome shotgun (WGS) entry which is preliminary data.</text>
</comment>
<dbReference type="Gene3D" id="3.30.1330.40">
    <property type="entry name" value="RutC-like"/>
    <property type="match status" value="1"/>
</dbReference>
<dbReference type="InterPro" id="IPR035959">
    <property type="entry name" value="RutC-like_sf"/>
</dbReference>
<gene>
    <name evidence="1" type="ORF">D3876_07500</name>
</gene>
<sequence>MAREGVQRTAPPDLPDRALSLCSAPSGNPLAGKGGAVSMHRATIAALIAVTVLAAPAAAKRDPAQVIMPEDPERRATHEEWGFAEAVIHGDTVWLSGVVARLNPGETDQFAAFDRAFQEIAGILERAGSGWDDVIEITTYHTDLPAQIEAFDAVKARYVHAPFPAWTAIDVDRLAPESGIAEIRVVAKRGK</sequence>
<dbReference type="OrthoDB" id="9809792at2"/>
<dbReference type="Proteomes" id="UP000286100">
    <property type="component" value="Unassembled WGS sequence"/>
</dbReference>
<dbReference type="PANTHER" id="PTHR11803:SF39">
    <property type="entry name" value="2-IMINOBUTANOATE_2-IMINOPROPANOATE DEAMINASE"/>
    <property type="match status" value="1"/>
</dbReference>
<name>A0A418WS56_9SPHN</name>
<dbReference type="InterPro" id="IPR038743">
    <property type="entry name" value="YjgH-like"/>
</dbReference>
<dbReference type="PANTHER" id="PTHR11803">
    <property type="entry name" value="2-IMINOBUTANOATE/2-IMINOPROPANOATE DEAMINASE RIDA"/>
    <property type="match status" value="1"/>
</dbReference>
<dbReference type="InterPro" id="IPR006175">
    <property type="entry name" value="YjgF/YER057c/UK114"/>
</dbReference>
<dbReference type="GO" id="GO:0019239">
    <property type="term" value="F:deaminase activity"/>
    <property type="evidence" value="ECO:0007669"/>
    <property type="project" value="TreeGrafter"/>
</dbReference>
<dbReference type="AlphaFoldDB" id="A0A418WS56"/>
<dbReference type="Pfam" id="PF01042">
    <property type="entry name" value="Ribonuc_L-PSP"/>
    <property type="match status" value="1"/>
</dbReference>
<proteinExistence type="predicted"/>
<dbReference type="GO" id="GO:0005829">
    <property type="term" value="C:cytosol"/>
    <property type="evidence" value="ECO:0007669"/>
    <property type="project" value="TreeGrafter"/>
</dbReference>
<dbReference type="SUPFAM" id="SSF55298">
    <property type="entry name" value="YjgF-like"/>
    <property type="match status" value="1"/>
</dbReference>
<dbReference type="CDD" id="cd02198">
    <property type="entry name" value="YjgH_like"/>
    <property type="match status" value="1"/>
</dbReference>
<reference evidence="1 2" key="1">
    <citation type="submission" date="2018-09" db="EMBL/GenBank/DDBJ databases">
        <authorList>
            <person name="Zhu H."/>
        </authorList>
    </citation>
    <scope>NUCLEOTIDE SEQUENCE [LARGE SCALE GENOMIC DNA]</scope>
    <source>
        <strain evidence="1 2">K2R01-6</strain>
    </source>
</reference>
<evidence type="ECO:0000313" key="1">
    <source>
        <dbReference type="EMBL" id="RJF94093.1"/>
    </source>
</evidence>
<protein>
    <submittedName>
        <fullName evidence="1">RidA family protein</fullName>
    </submittedName>
</protein>
<evidence type="ECO:0000313" key="2">
    <source>
        <dbReference type="Proteomes" id="UP000286100"/>
    </source>
</evidence>
<organism evidence="1 2">
    <name type="scientific">Sphingomonas cavernae</name>
    <dbReference type="NCBI Taxonomy" id="2320861"/>
    <lineage>
        <taxon>Bacteria</taxon>
        <taxon>Pseudomonadati</taxon>
        <taxon>Pseudomonadota</taxon>
        <taxon>Alphaproteobacteria</taxon>
        <taxon>Sphingomonadales</taxon>
        <taxon>Sphingomonadaceae</taxon>
        <taxon>Sphingomonas</taxon>
    </lineage>
</organism>